<accession>A0A1K0FD23</accession>
<proteinExistence type="predicted"/>
<gene>
    <name evidence="3" type="ORF">BG844_30480</name>
</gene>
<keyword evidence="4" id="KW-1185">Reference proteome</keyword>
<comment type="caution">
    <text evidence="3">The sequence shown here is derived from an EMBL/GenBank/DDBJ whole genome shotgun (WGS) entry which is preliminary data.</text>
</comment>
<evidence type="ECO:0000313" key="3">
    <source>
        <dbReference type="EMBL" id="OJF10733.1"/>
    </source>
</evidence>
<dbReference type="Pfam" id="PF13443">
    <property type="entry name" value="HTH_26"/>
    <property type="match status" value="1"/>
</dbReference>
<feature type="domain" description="HTH cro/C1-type" evidence="2">
    <location>
        <begin position="27"/>
        <end position="69"/>
    </location>
</feature>
<dbReference type="Proteomes" id="UP000182486">
    <property type="component" value="Unassembled WGS sequence"/>
</dbReference>
<dbReference type="EMBL" id="MEIA01000461">
    <property type="protein sequence ID" value="OJF10733.1"/>
    <property type="molecule type" value="Genomic_DNA"/>
</dbReference>
<organism evidence="3 4">
    <name type="scientific">Couchioplanes caeruleus subsp. caeruleus</name>
    <dbReference type="NCBI Taxonomy" id="56427"/>
    <lineage>
        <taxon>Bacteria</taxon>
        <taxon>Bacillati</taxon>
        <taxon>Actinomycetota</taxon>
        <taxon>Actinomycetes</taxon>
        <taxon>Micromonosporales</taxon>
        <taxon>Micromonosporaceae</taxon>
        <taxon>Couchioplanes</taxon>
    </lineage>
</organism>
<evidence type="ECO:0000256" key="1">
    <source>
        <dbReference type="SAM" id="MobiDB-lite"/>
    </source>
</evidence>
<keyword evidence="3" id="KW-0238">DNA-binding</keyword>
<protein>
    <submittedName>
        <fullName evidence="3">DNA-binding protein</fullName>
    </submittedName>
</protein>
<reference evidence="3 4" key="1">
    <citation type="submission" date="2016-09" db="EMBL/GenBank/DDBJ databases">
        <title>Couchioplanes caeruleus draft genome sequence.</title>
        <authorList>
            <person name="Sheehan J."/>
            <person name="Caffrey P."/>
        </authorList>
    </citation>
    <scope>NUCLEOTIDE SEQUENCE [LARGE SCALE GENOMIC DNA]</scope>
    <source>
        <strain evidence="3 4">DSM 43634</strain>
    </source>
</reference>
<evidence type="ECO:0000313" key="4">
    <source>
        <dbReference type="Proteomes" id="UP000182486"/>
    </source>
</evidence>
<name>A0A1K0FD23_9ACTN</name>
<feature type="compositionally biased region" description="Basic and acidic residues" evidence="1">
    <location>
        <begin position="91"/>
        <end position="108"/>
    </location>
</feature>
<feature type="region of interest" description="Disordered" evidence="1">
    <location>
        <begin position="71"/>
        <end position="108"/>
    </location>
</feature>
<dbReference type="InterPro" id="IPR001387">
    <property type="entry name" value="Cro/C1-type_HTH"/>
</dbReference>
<evidence type="ECO:0000259" key="2">
    <source>
        <dbReference type="Pfam" id="PF13443"/>
    </source>
</evidence>
<dbReference type="GO" id="GO:0003677">
    <property type="term" value="F:DNA binding"/>
    <property type="evidence" value="ECO:0007669"/>
    <property type="project" value="UniProtKB-KW"/>
</dbReference>
<dbReference type="AlphaFoldDB" id="A0A1K0FD23"/>
<sequence length="108" mass="11446">MPGSTALGRTAAVWRAVQQRFAEHGLVISAGKMSGLWSGQPMTLKLSDLDVICVALDCQVGDLLIAEPDTVTRPGQDAAGKPAADATVASDIRRVVPRRRDGRSLPPR</sequence>